<gene>
    <name evidence="8" type="primary">ftsL</name>
    <name evidence="10" type="ORF">FHW12_002642</name>
</gene>
<keyword evidence="7 8" id="KW-0131">Cell cycle</keyword>
<keyword evidence="6 8" id="KW-0472">Membrane</keyword>
<comment type="similarity">
    <text evidence="8">Belongs to the FtsL family.</text>
</comment>
<keyword evidence="8" id="KW-0997">Cell inner membrane</keyword>
<evidence type="ECO:0000256" key="4">
    <source>
        <dbReference type="ARBA" id="ARBA00022692"/>
    </source>
</evidence>
<evidence type="ECO:0000256" key="2">
    <source>
        <dbReference type="ARBA" id="ARBA00022475"/>
    </source>
</evidence>
<comment type="function">
    <text evidence="8">Essential cell division protein. May link together the upstream cell division proteins, which are predominantly cytoplasmic, with the downstream cell division proteins, which are predominantly periplasmic.</text>
</comment>
<evidence type="ECO:0000313" key="10">
    <source>
        <dbReference type="EMBL" id="MBA8888409.1"/>
    </source>
</evidence>
<evidence type="ECO:0000256" key="9">
    <source>
        <dbReference type="NCBIfam" id="TIGR02209"/>
    </source>
</evidence>
<accession>A0A839F3K5</accession>
<evidence type="ECO:0000256" key="5">
    <source>
        <dbReference type="ARBA" id="ARBA00022989"/>
    </source>
</evidence>
<dbReference type="InterPro" id="IPR011922">
    <property type="entry name" value="Cell_div_FtsL"/>
</dbReference>
<dbReference type="GO" id="GO:0043093">
    <property type="term" value="P:FtsZ-dependent cytokinesis"/>
    <property type="evidence" value="ECO:0007669"/>
    <property type="project" value="UniProtKB-UniRule"/>
</dbReference>
<protein>
    <recommendedName>
        <fullName evidence="8 9">Cell division protein FtsL</fullName>
    </recommendedName>
</protein>
<name>A0A839F3K5_9GAMM</name>
<dbReference type="GO" id="GO:0005886">
    <property type="term" value="C:plasma membrane"/>
    <property type="evidence" value="ECO:0007669"/>
    <property type="project" value="UniProtKB-SubCell"/>
</dbReference>
<keyword evidence="11" id="KW-1185">Reference proteome</keyword>
<dbReference type="PANTHER" id="PTHR37479">
    <property type="entry name" value="CELL DIVISION PROTEIN FTSL"/>
    <property type="match status" value="1"/>
</dbReference>
<evidence type="ECO:0000313" key="11">
    <source>
        <dbReference type="Proteomes" id="UP000550401"/>
    </source>
</evidence>
<dbReference type="PANTHER" id="PTHR37479:SF1">
    <property type="entry name" value="CELL DIVISION PROTEIN FTSL"/>
    <property type="match status" value="1"/>
</dbReference>
<dbReference type="GO" id="GO:0032153">
    <property type="term" value="C:cell division site"/>
    <property type="evidence" value="ECO:0007669"/>
    <property type="project" value="UniProtKB-UniRule"/>
</dbReference>
<evidence type="ECO:0000256" key="1">
    <source>
        <dbReference type="ARBA" id="ARBA00004401"/>
    </source>
</evidence>
<dbReference type="AlphaFoldDB" id="A0A839F3K5"/>
<evidence type="ECO:0000256" key="8">
    <source>
        <dbReference type="HAMAP-Rule" id="MF_00910"/>
    </source>
</evidence>
<evidence type="ECO:0000256" key="6">
    <source>
        <dbReference type="ARBA" id="ARBA00023136"/>
    </source>
</evidence>
<keyword evidence="3 8" id="KW-0132">Cell division</keyword>
<comment type="subunit">
    <text evidence="8">Part of a complex composed of FtsB, FtsL and FtsQ.</text>
</comment>
<proteinExistence type="inferred from homology"/>
<sequence length="89" mass="9921">MSLRIAALSLLLLATIASAIGVVYARQQSRLAFIELSRLGNERDNLEFEFGRLQLEQATWAENNRIDQIARGRLGMLPPAAAQTLVIKR</sequence>
<keyword evidence="2 8" id="KW-1003">Cell membrane</keyword>
<keyword evidence="4 8" id="KW-0812">Transmembrane</keyword>
<organism evidence="10 11">
    <name type="scientific">Dokdonella fugitiva</name>
    <dbReference type="NCBI Taxonomy" id="328517"/>
    <lineage>
        <taxon>Bacteria</taxon>
        <taxon>Pseudomonadati</taxon>
        <taxon>Pseudomonadota</taxon>
        <taxon>Gammaproteobacteria</taxon>
        <taxon>Lysobacterales</taxon>
        <taxon>Rhodanobacteraceae</taxon>
        <taxon>Dokdonella</taxon>
    </lineage>
</organism>
<dbReference type="HAMAP" id="MF_00910">
    <property type="entry name" value="FtsL"/>
    <property type="match status" value="1"/>
</dbReference>
<dbReference type="EMBL" id="JACGXL010000004">
    <property type="protein sequence ID" value="MBA8888409.1"/>
    <property type="molecule type" value="Genomic_DNA"/>
</dbReference>
<evidence type="ECO:0000256" key="3">
    <source>
        <dbReference type="ARBA" id="ARBA00022618"/>
    </source>
</evidence>
<dbReference type="Proteomes" id="UP000550401">
    <property type="component" value="Unassembled WGS sequence"/>
</dbReference>
<keyword evidence="5 8" id="KW-1133">Transmembrane helix</keyword>
<evidence type="ECO:0000256" key="7">
    <source>
        <dbReference type="ARBA" id="ARBA00023306"/>
    </source>
</evidence>
<comment type="subcellular location">
    <subcellularLocation>
        <location evidence="8">Cell inner membrane</location>
        <topology evidence="8">Single-pass type II membrane protein</topology>
    </subcellularLocation>
    <subcellularLocation>
        <location evidence="1">Cell membrane</location>
        <topology evidence="1">Single-pass type II membrane protein</topology>
    </subcellularLocation>
    <text evidence="8">Localizes to the division septum where it forms a ring structure.</text>
</comment>
<dbReference type="NCBIfam" id="TIGR02209">
    <property type="entry name" value="ftsL_broad"/>
    <property type="match status" value="1"/>
</dbReference>
<dbReference type="Pfam" id="PF04999">
    <property type="entry name" value="FtsL"/>
    <property type="match status" value="1"/>
</dbReference>
<reference evidence="10 11" key="1">
    <citation type="submission" date="2020-07" db="EMBL/GenBank/DDBJ databases">
        <title>Genomic Encyclopedia of Type Strains, Phase IV (KMG-V): Genome sequencing to study the core and pangenomes of soil and plant-associated prokaryotes.</title>
        <authorList>
            <person name="Whitman W."/>
        </authorList>
    </citation>
    <scope>NUCLEOTIDE SEQUENCE [LARGE SCALE GENOMIC DNA]</scope>
    <source>
        <strain evidence="10 11">RH2WT43</strain>
    </source>
</reference>
<comment type="caution">
    <text evidence="10">The sequence shown here is derived from an EMBL/GenBank/DDBJ whole genome shotgun (WGS) entry which is preliminary data.</text>
</comment>